<evidence type="ECO:0000313" key="1">
    <source>
        <dbReference type="EMBL" id="KAG8060839.1"/>
    </source>
</evidence>
<gene>
    <name evidence="1" type="ORF">GUJ93_ZPchr0002g23661</name>
</gene>
<evidence type="ECO:0000313" key="2">
    <source>
        <dbReference type="Proteomes" id="UP000729402"/>
    </source>
</evidence>
<dbReference type="EMBL" id="JAAALK010000287">
    <property type="protein sequence ID" value="KAG8060839.1"/>
    <property type="molecule type" value="Genomic_DNA"/>
</dbReference>
<protein>
    <submittedName>
        <fullName evidence="1">Uncharacterized protein</fullName>
    </submittedName>
</protein>
<sequence length="68" mass="6960">MLGDFNVLTVVNVELFLGGAPALPLAEQECSCLAQSAPGTRAPGLLTKMAMHLAHVVSLPSGSLKAKS</sequence>
<name>A0A8J5S600_ZIZPA</name>
<organism evidence="1 2">
    <name type="scientific">Zizania palustris</name>
    <name type="common">Northern wild rice</name>
    <dbReference type="NCBI Taxonomy" id="103762"/>
    <lineage>
        <taxon>Eukaryota</taxon>
        <taxon>Viridiplantae</taxon>
        <taxon>Streptophyta</taxon>
        <taxon>Embryophyta</taxon>
        <taxon>Tracheophyta</taxon>
        <taxon>Spermatophyta</taxon>
        <taxon>Magnoliopsida</taxon>
        <taxon>Liliopsida</taxon>
        <taxon>Poales</taxon>
        <taxon>Poaceae</taxon>
        <taxon>BOP clade</taxon>
        <taxon>Oryzoideae</taxon>
        <taxon>Oryzeae</taxon>
        <taxon>Zizaniinae</taxon>
        <taxon>Zizania</taxon>
    </lineage>
</organism>
<dbReference type="Proteomes" id="UP000729402">
    <property type="component" value="Unassembled WGS sequence"/>
</dbReference>
<reference evidence="1" key="2">
    <citation type="submission" date="2021-02" db="EMBL/GenBank/DDBJ databases">
        <authorList>
            <person name="Kimball J.A."/>
            <person name="Haas M.W."/>
            <person name="Macchietto M."/>
            <person name="Kono T."/>
            <person name="Duquette J."/>
            <person name="Shao M."/>
        </authorList>
    </citation>
    <scope>NUCLEOTIDE SEQUENCE</scope>
    <source>
        <tissue evidence="1">Fresh leaf tissue</tissue>
    </source>
</reference>
<proteinExistence type="predicted"/>
<accession>A0A8J5S600</accession>
<keyword evidence="2" id="KW-1185">Reference proteome</keyword>
<reference evidence="1" key="1">
    <citation type="journal article" date="2021" name="bioRxiv">
        <title>Whole Genome Assembly and Annotation of Northern Wild Rice, Zizania palustris L., Supports a Whole Genome Duplication in the Zizania Genus.</title>
        <authorList>
            <person name="Haas M."/>
            <person name="Kono T."/>
            <person name="Macchietto M."/>
            <person name="Millas R."/>
            <person name="McGilp L."/>
            <person name="Shao M."/>
            <person name="Duquette J."/>
            <person name="Hirsch C.N."/>
            <person name="Kimball J."/>
        </authorList>
    </citation>
    <scope>NUCLEOTIDE SEQUENCE</scope>
    <source>
        <tissue evidence="1">Fresh leaf tissue</tissue>
    </source>
</reference>
<comment type="caution">
    <text evidence="1">The sequence shown here is derived from an EMBL/GenBank/DDBJ whole genome shotgun (WGS) entry which is preliminary data.</text>
</comment>
<dbReference type="AlphaFoldDB" id="A0A8J5S600"/>